<keyword evidence="6 7" id="KW-0460">Magnesium</keyword>
<reference evidence="11 12" key="1">
    <citation type="submission" date="2017-11" db="EMBL/GenBank/DDBJ databases">
        <authorList>
            <person name="Founou R.C."/>
            <person name="Founou L."/>
            <person name="Allam M."/>
            <person name="Ismail A."/>
            <person name="Essack S.Y."/>
        </authorList>
    </citation>
    <scope>NUCLEOTIDE SEQUENCE [LARGE SCALE GENOMIC DNA]</scope>
    <source>
        <strain evidence="11 12">G811N2B1</strain>
    </source>
</reference>
<protein>
    <recommendedName>
        <fullName evidence="3 7">Acid sugar phosphatase</fullName>
        <ecNumber evidence="7">3.1.3.-</ecNumber>
    </recommendedName>
</protein>
<dbReference type="GeneID" id="93781382"/>
<evidence type="ECO:0000256" key="2">
    <source>
        <dbReference type="ARBA" id="ARBA00006696"/>
    </source>
</evidence>
<keyword evidence="4 7" id="KW-0479">Metal-binding</keyword>
<feature type="active site" description="Nucleophile" evidence="8">
    <location>
        <position position="10"/>
    </location>
</feature>
<dbReference type="EC" id="3.1.3.-" evidence="7"/>
<dbReference type="InterPro" id="IPR023214">
    <property type="entry name" value="HAD_sf"/>
</dbReference>
<comment type="similarity">
    <text evidence="2 7">Belongs to the HAD-like hydrolase superfamily. NagD family.</text>
</comment>
<sequence length="263" mass="28663">MKNYKGYLIDLDGTMYIGTDEIDGAAQFIDYLNNHQIPHLYVTNNSTKTPEEVTQKLKEMNIDAKPEEVVTSALATANYIADEKSDATVYMLGGSGLRTALTEAGLTVKDDENVDYVAIGLDENVTYEKLAVATLAVRKGARFISTNPDVSIPKERGFLPGNGAITSVVSVSTGQAPQFIGKPEPVIMDIALDILKLDKSDVAMVGDLYDTDIMSGINVGVDTIHVQTGVTTYEELKEKDQQPTYSFKDLNVAISELERNAQK</sequence>
<dbReference type="SUPFAM" id="SSF56784">
    <property type="entry name" value="HAD-like"/>
    <property type="match status" value="1"/>
</dbReference>
<dbReference type="NCBIfam" id="TIGR01460">
    <property type="entry name" value="HAD-SF-IIA"/>
    <property type="match status" value="1"/>
</dbReference>
<comment type="caution">
    <text evidence="11">The sequence shown here is derived from an EMBL/GenBank/DDBJ whole genome shotgun (WGS) entry which is preliminary data.</text>
</comment>
<gene>
    <name evidence="11" type="ORF">CV019_09025</name>
</gene>
<comment type="function">
    <text evidence="1 7">Catalyzes the dephosphorylation of 2-6 carbon acid sugars in vitro.</text>
</comment>
<organism evidence="11 12">
    <name type="scientific">Staphylococcus haemolyticus</name>
    <dbReference type="NCBI Taxonomy" id="1283"/>
    <lineage>
        <taxon>Bacteria</taxon>
        <taxon>Bacillati</taxon>
        <taxon>Bacillota</taxon>
        <taxon>Bacilli</taxon>
        <taxon>Bacillales</taxon>
        <taxon>Staphylococcaceae</taxon>
        <taxon>Staphylococcus</taxon>
    </lineage>
</organism>
<evidence type="ECO:0000256" key="9">
    <source>
        <dbReference type="PIRSR" id="PIRSR000915-2"/>
    </source>
</evidence>
<dbReference type="CDD" id="cd07530">
    <property type="entry name" value="HAD_Pase_UmpH-like"/>
    <property type="match status" value="1"/>
</dbReference>
<dbReference type="RefSeq" id="WP_037559179.1">
    <property type="nucleotide sequence ID" value="NZ_BKAY01000020.1"/>
</dbReference>
<feature type="binding site" evidence="10">
    <location>
        <position position="12"/>
    </location>
    <ligand>
        <name>Mg(2+)</name>
        <dbReference type="ChEBI" id="CHEBI:18420"/>
    </ligand>
</feature>
<dbReference type="PANTHER" id="PTHR19288:SF46">
    <property type="entry name" value="HALOACID DEHALOGENASE-LIKE HYDROLASE DOMAIN-CONTAINING PROTEIN 2"/>
    <property type="match status" value="1"/>
</dbReference>
<dbReference type="GO" id="GO:0016791">
    <property type="term" value="F:phosphatase activity"/>
    <property type="evidence" value="ECO:0007669"/>
    <property type="project" value="TreeGrafter"/>
</dbReference>
<dbReference type="InterPro" id="IPR006357">
    <property type="entry name" value="HAD-SF_hydro_IIA"/>
</dbReference>
<dbReference type="FunFam" id="3.40.50.1000:FF:000053">
    <property type="entry name" value="TIGR01457 family HAD hydrolase"/>
    <property type="match status" value="1"/>
</dbReference>
<evidence type="ECO:0000256" key="10">
    <source>
        <dbReference type="PIRSR" id="PIRSR000915-3"/>
    </source>
</evidence>
<accession>A0A2A1KA71</accession>
<dbReference type="SFLD" id="SFLDS00003">
    <property type="entry name" value="Haloacid_Dehalogenase"/>
    <property type="match status" value="1"/>
</dbReference>
<evidence type="ECO:0000256" key="3">
    <source>
        <dbReference type="ARBA" id="ARBA00013942"/>
    </source>
</evidence>
<evidence type="ECO:0000256" key="6">
    <source>
        <dbReference type="ARBA" id="ARBA00022842"/>
    </source>
</evidence>
<dbReference type="GO" id="GO:0005737">
    <property type="term" value="C:cytoplasm"/>
    <property type="evidence" value="ECO:0007669"/>
    <property type="project" value="TreeGrafter"/>
</dbReference>
<keyword evidence="5 11" id="KW-0378">Hydrolase</keyword>
<dbReference type="AlphaFoldDB" id="A0A2A1KA71"/>
<dbReference type="Pfam" id="PF13344">
    <property type="entry name" value="Hydrolase_6"/>
    <property type="match status" value="1"/>
</dbReference>
<dbReference type="InterPro" id="IPR006354">
    <property type="entry name" value="HAD-SF_hydro_IIA_hyp1"/>
</dbReference>
<dbReference type="Proteomes" id="UP000238153">
    <property type="component" value="Unassembled WGS sequence"/>
</dbReference>
<dbReference type="Gene3D" id="3.40.50.1000">
    <property type="entry name" value="HAD superfamily/HAD-like"/>
    <property type="match status" value="2"/>
</dbReference>
<evidence type="ECO:0000256" key="4">
    <source>
        <dbReference type="ARBA" id="ARBA00022723"/>
    </source>
</evidence>
<dbReference type="NCBIfam" id="TIGR01457">
    <property type="entry name" value="HAD-SF-IIA-hyp2"/>
    <property type="match status" value="1"/>
</dbReference>
<comment type="cofactor">
    <cofactor evidence="10">
        <name>Mg(2+)</name>
        <dbReference type="ChEBI" id="CHEBI:18420"/>
    </cofactor>
    <text evidence="10">Divalent metal ions. Mg(2+) is the most effective.</text>
</comment>
<evidence type="ECO:0000256" key="1">
    <source>
        <dbReference type="ARBA" id="ARBA00002810"/>
    </source>
</evidence>
<feature type="active site" description="Proton donor" evidence="8">
    <location>
        <position position="12"/>
    </location>
</feature>
<feature type="binding site" evidence="10">
    <location>
        <position position="207"/>
    </location>
    <ligand>
        <name>Mg(2+)</name>
        <dbReference type="ChEBI" id="CHEBI:18420"/>
    </ligand>
</feature>
<dbReference type="STRING" id="1283.ShL2_01883"/>
<dbReference type="InterPro" id="IPR036412">
    <property type="entry name" value="HAD-like_sf"/>
</dbReference>
<evidence type="ECO:0000256" key="5">
    <source>
        <dbReference type="ARBA" id="ARBA00022801"/>
    </source>
</evidence>
<evidence type="ECO:0000313" key="12">
    <source>
        <dbReference type="Proteomes" id="UP000238153"/>
    </source>
</evidence>
<feature type="binding site" evidence="10">
    <location>
        <position position="10"/>
    </location>
    <ligand>
        <name>Mg(2+)</name>
        <dbReference type="ChEBI" id="CHEBI:18420"/>
    </ligand>
</feature>
<evidence type="ECO:0000256" key="7">
    <source>
        <dbReference type="PIRNR" id="PIRNR000915"/>
    </source>
</evidence>
<evidence type="ECO:0000313" key="11">
    <source>
        <dbReference type="EMBL" id="PPJ73777.1"/>
    </source>
</evidence>
<evidence type="ECO:0000256" key="8">
    <source>
        <dbReference type="PIRSR" id="PIRSR000915-1"/>
    </source>
</evidence>
<dbReference type="PANTHER" id="PTHR19288">
    <property type="entry name" value="4-NITROPHENYLPHOSPHATASE-RELATED"/>
    <property type="match status" value="1"/>
</dbReference>
<name>A0A2A1KA71_STAHA</name>
<dbReference type="Pfam" id="PF13242">
    <property type="entry name" value="Hydrolase_like"/>
    <property type="match status" value="1"/>
</dbReference>
<dbReference type="PIRSF" id="PIRSF000915">
    <property type="entry name" value="PGP-type_phosphatase"/>
    <property type="match status" value="1"/>
</dbReference>
<feature type="binding site" evidence="9">
    <location>
        <position position="182"/>
    </location>
    <ligand>
        <name>substrate</name>
    </ligand>
</feature>
<dbReference type="GO" id="GO:0046872">
    <property type="term" value="F:metal ion binding"/>
    <property type="evidence" value="ECO:0007669"/>
    <property type="project" value="UniProtKB-KW"/>
</dbReference>
<dbReference type="SFLD" id="SFLDG01139">
    <property type="entry name" value="C2.A:_Pyridoxal_Phosphate_Phos"/>
    <property type="match status" value="1"/>
</dbReference>
<dbReference type="EMBL" id="PGWX01000341">
    <property type="protein sequence ID" value="PPJ73777.1"/>
    <property type="molecule type" value="Genomic_DNA"/>
</dbReference>
<proteinExistence type="inferred from homology"/>